<protein>
    <recommendedName>
        <fullName evidence="2">Acyltransferase 3 domain-containing protein</fullName>
    </recommendedName>
</protein>
<evidence type="ECO:0000313" key="4">
    <source>
        <dbReference type="Proteomes" id="UP000245250"/>
    </source>
</evidence>
<feature type="transmembrane region" description="Helical" evidence="1">
    <location>
        <begin position="49"/>
        <end position="67"/>
    </location>
</feature>
<feature type="transmembrane region" description="Helical" evidence="1">
    <location>
        <begin position="250"/>
        <end position="270"/>
    </location>
</feature>
<evidence type="ECO:0000256" key="1">
    <source>
        <dbReference type="SAM" id="Phobius"/>
    </source>
</evidence>
<feature type="transmembrane region" description="Helical" evidence="1">
    <location>
        <begin position="322"/>
        <end position="342"/>
    </location>
</feature>
<feature type="transmembrane region" description="Helical" evidence="1">
    <location>
        <begin position="141"/>
        <end position="158"/>
    </location>
</feature>
<evidence type="ECO:0000313" key="3">
    <source>
        <dbReference type="EMBL" id="AWK02934.1"/>
    </source>
</evidence>
<accession>A0A2S1YFU8</accession>
<dbReference type="EMBL" id="CP029255">
    <property type="protein sequence ID" value="AWK02934.1"/>
    <property type="molecule type" value="Genomic_DNA"/>
</dbReference>
<dbReference type="Proteomes" id="UP000245250">
    <property type="component" value="Chromosome"/>
</dbReference>
<name>A0A2S1YFU8_9FLAO</name>
<dbReference type="InterPro" id="IPR002656">
    <property type="entry name" value="Acyl_transf_3_dom"/>
</dbReference>
<dbReference type="GO" id="GO:0016020">
    <property type="term" value="C:membrane"/>
    <property type="evidence" value="ECO:0007669"/>
    <property type="project" value="TreeGrafter"/>
</dbReference>
<dbReference type="Pfam" id="PF01757">
    <property type="entry name" value="Acyl_transf_3"/>
    <property type="match status" value="1"/>
</dbReference>
<keyword evidence="1" id="KW-0812">Transmembrane</keyword>
<feature type="domain" description="Acyltransferase 3" evidence="2">
    <location>
        <begin position="13"/>
        <end position="337"/>
    </location>
</feature>
<dbReference type="GO" id="GO:0000271">
    <property type="term" value="P:polysaccharide biosynthetic process"/>
    <property type="evidence" value="ECO:0007669"/>
    <property type="project" value="TreeGrafter"/>
</dbReference>
<sequence length="355" mass="41550">MCIFRQLMRVEQLTFTRFIAAVLIVIFHYGEKSFLFNNPYLEFITKSSAVFVSYFFMLSGFVMIIAYHDKTKVSAFEYLKNRLARIYPLYLLGVLLVLVVLILNNKANWGDFLLNVTMIQSWVPEKALTINTPGWSLSVEMFFYVLFPFLFNVIYNKVSFKKISILILVFWIVSQIVFQIMFLKPIMNFPLSIKDLSYFPLLHLNEFLIGNLAAIYYINNCGYQRNFDLAILIVIILIIIALKFPTGFNYHNGLLAVLFIPLILLLSLNTGKLTTILRNRTLVFLGEISFGIYLLQYPVWLWVSDYRLRKYFQLDLKEDPTLAFLVRFVILFLAACLSYKFFELPSRNKIKDIKA</sequence>
<feature type="transmembrane region" description="Helical" evidence="1">
    <location>
        <begin position="12"/>
        <end position="29"/>
    </location>
</feature>
<dbReference type="InterPro" id="IPR050879">
    <property type="entry name" value="Acyltransferase_3"/>
</dbReference>
<keyword evidence="1" id="KW-1133">Transmembrane helix</keyword>
<dbReference type="PANTHER" id="PTHR23028">
    <property type="entry name" value="ACETYLTRANSFERASE"/>
    <property type="match status" value="1"/>
</dbReference>
<dbReference type="KEGG" id="fcr:HYN56_01360"/>
<evidence type="ECO:0000259" key="2">
    <source>
        <dbReference type="Pfam" id="PF01757"/>
    </source>
</evidence>
<dbReference type="AlphaFoldDB" id="A0A2S1YFU8"/>
<keyword evidence="4" id="KW-1185">Reference proteome</keyword>
<keyword evidence="1" id="KW-0472">Membrane</keyword>
<feature type="transmembrane region" description="Helical" evidence="1">
    <location>
        <begin position="226"/>
        <end position="244"/>
    </location>
</feature>
<proteinExistence type="predicted"/>
<feature type="transmembrane region" description="Helical" evidence="1">
    <location>
        <begin position="165"/>
        <end position="186"/>
    </location>
</feature>
<dbReference type="GO" id="GO:0016747">
    <property type="term" value="F:acyltransferase activity, transferring groups other than amino-acyl groups"/>
    <property type="evidence" value="ECO:0007669"/>
    <property type="project" value="InterPro"/>
</dbReference>
<feature type="transmembrane region" description="Helical" evidence="1">
    <location>
        <begin position="87"/>
        <end position="104"/>
    </location>
</feature>
<dbReference type="PANTHER" id="PTHR23028:SF53">
    <property type="entry name" value="ACYL_TRANSF_3 DOMAIN-CONTAINING PROTEIN"/>
    <property type="match status" value="1"/>
</dbReference>
<organism evidence="3 4">
    <name type="scientific">Flavobacterium crocinum</name>
    <dbReference type="NCBI Taxonomy" id="2183896"/>
    <lineage>
        <taxon>Bacteria</taxon>
        <taxon>Pseudomonadati</taxon>
        <taxon>Bacteroidota</taxon>
        <taxon>Flavobacteriia</taxon>
        <taxon>Flavobacteriales</taxon>
        <taxon>Flavobacteriaceae</taxon>
        <taxon>Flavobacterium</taxon>
    </lineage>
</organism>
<reference evidence="3 4" key="1">
    <citation type="submission" date="2018-05" db="EMBL/GenBank/DDBJ databases">
        <title>Genome sequencing of Flavobacterium sp. HYN0056.</title>
        <authorList>
            <person name="Yi H."/>
            <person name="Baek C."/>
        </authorList>
    </citation>
    <scope>NUCLEOTIDE SEQUENCE [LARGE SCALE GENOMIC DNA]</scope>
    <source>
        <strain evidence="3 4">HYN0056</strain>
    </source>
</reference>
<feature type="transmembrane region" description="Helical" evidence="1">
    <location>
        <begin position="198"/>
        <end position="219"/>
    </location>
</feature>
<feature type="transmembrane region" description="Helical" evidence="1">
    <location>
        <begin position="282"/>
        <end position="302"/>
    </location>
</feature>
<gene>
    <name evidence="3" type="ORF">HYN56_01360</name>
</gene>